<gene>
    <name evidence="2" type="primary">A09g512200.1_BraROA</name>
    <name evidence="2" type="ORF">IGI04_036302</name>
</gene>
<feature type="non-terminal residue" evidence="2">
    <location>
        <position position="1"/>
    </location>
</feature>
<evidence type="ECO:0000313" key="3">
    <source>
        <dbReference type="Proteomes" id="UP000823674"/>
    </source>
</evidence>
<feature type="region of interest" description="Disordered" evidence="1">
    <location>
        <begin position="233"/>
        <end position="259"/>
    </location>
</feature>
<reference evidence="2 3" key="1">
    <citation type="submission" date="2021-03" db="EMBL/GenBank/DDBJ databases">
        <authorList>
            <person name="King G.J."/>
            <person name="Bancroft I."/>
            <person name="Baten A."/>
            <person name="Bloomfield J."/>
            <person name="Borpatragohain P."/>
            <person name="He Z."/>
            <person name="Irish N."/>
            <person name="Irwin J."/>
            <person name="Liu K."/>
            <person name="Mauleon R.P."/>
            <person name="Moore J."/>
            <person name="Morris R."/>
            <person name="Ostergaard L."/>
            <person name="Wang B."/>
            <person name="Wells R."/>
        </authorList>
    </citation>
    <scope>NUCLEOTIDE SEQUENCE [LARGE SCALE GENOMIC DNA]</scope>
    <source>
        <strain evidence="2">R-o-18</strain>
        <tissue evidence="2">Leaf</tissue>
    </source>
</reference>
<dbReference type="Proteomes" id="UP000823674">
    <property type="component" value="Chromosome A09"/>
</dbReference>
<keyword evidence="3" id="KW-1185">Reference proteome</keyword>
<feature type="compositionally biased region" description="Basic residues" evidence="1">
    <location>
        <begin position="242"/>
        <end position="252"/>
    </location>
</feature>
<sequence length="259" mass="29085">DDQISPTEVQPFSRSRSTDRAVYRIDPRAPGRDLRMDPRPDDQISQTTGVLPRPIRHSRANSQARTHDHREESDSGLSLSFLARLGRTARPDQADHDLSNHFDDFMMIDASNYSKGRILKLSEDLGRAISSSVHGSSTINHAGSLTTFILLLVRSSPSEPLRCVGPVRHIRQPSNLCGIRATLSVTMDSEEERNRPENSYAGLSNLQMRALNDSMSNLLSTGLEAIHQRLDELQGCPTQSRTRTRRDHPRRNSRSDLEI</sequence>
<dbReference type="EMBL" id="JADBGQ010000008">
    <property type="protein sequence ID" value="KAG5384832.1"/>
    <property type="molecule type" value="Genomic_DNA"/>
</dbReference>
<name>A0ABQ7LE32_BRACM</name>
<feature type="region of interest" description="Disordered" evidence="1">
    <location>
        <begin position="1"/>
        <end position="76"/>
    </location>
</feature>
<accession>A0ABQ7LE32</accession>
<proteinExistence type="predicted"/>
<evidence type="ECO:0000313" key="2">
    <source>
        <dbReference type="EMBL" id="KAG5384832.1"/>
    </source>
</evidence>
<organism evidence="2 3">
    <name type="scientific">Brassica rapa subsp. trilocularis</name>
    <dbReference type="NCBI Taxonomy" id="1813537"/>
    <lineage>
        <taxon>Eukaryota</taxon>
        <taxon>Viridiplantae</taxon>
        <taxon>Streptophyta</taxon>
        <taxon>Embryophyta</taxon>
        <taxon>Tracheophyta</taxon>
        <taxon>Spermatophyta</taxon>
        <taxon>Magnoliopsida</taxon>
        <taxon>eudicotyledons</taxon>
        <taxon>Gunneridae</taxon>
        <taxon>Pentapetalae</taxon>
        <taxon>rosids</taxon>
        <taxon>malvids</taxon>
        <taxon>Brassicales</taxon>
        <taxon>Brassicaceae</taxon>
        <taxon>Brassiceae</taxon>
        <taxon>Brassica</taxon>
    </lineage>
</organism>
<feature type="compositionally biased region" description="Polar residues" evidence="1">
    <location>
        <begin position="1"/>
        <end position="15"/>
    </location>
</feature>
<feature type="compositionally biased region" description="Basic and acidic residues" evidence="1">
    <location>
        <begin position="16"/>
        <end position="42"/>
    </location>
</feature>
<evidence type="ECO:0000256" key="1">
    <source>
        <dbReference type="SAM" id="MobiDB-lite"/>
    </source>
</evidence>
<protein>
    <submittedName>
        <fullName evidence="2">Uncharacterized protein</fullName>
    </submittedName>
</protein>
<comment type="caution">
    <text evidence="2">The sequence shown here is derived from an EMBL/GenBank/DDBJ whole genome shotgun (WGS) entry which is preliminary data.</text>
</comment>